<reference evidence="6" key="1">
    <citation type="submission" date="2020-10" db="EMBL/GenBank/DDBJ databases">
        <authorList>
            <person name="Gilroy R."/>
        </authorList>
    </citation>
    <scope>NUCLEOTIDE SEQUENCE</scope>
    <source>
        <strain evidence="6">CHK165-10780</strain>
    </source>
</reference>
<evidence type="ECO:0000256" key="1">
    <source>
        <dbReference type="ARBA" id="ARBA00011028"/>
    </source>
</evidence>
<dbReference type="Proteomes" id="UP000886725">
    <property type="component" value="Unassembled WGS sequence"/>
</dbReference>
<dbReference type="PANTHER" id="PTHR42953">
    <property type="entry name" value="HIGH-AFFINITY ZINC UPTAKE SYSTEM PROTEIN ZNUA-RELATED"/>
    <property type="match status" value="1"/>
</dbReference>
<evidence type="ECO:0000313" key="6">
    <source>
        <dbReference type="EMBL" id="HIQ64267.1"/>
    </source>
</evidence>
<dbReference type="PANTHER" id="PTHR42953:SF3">
    <property type="entry name" value="HIGH-AFFINITY ZINC UPTAKE SYSTEM PROTEIN ZNUA"/>
    <property type="match status" value="1"/>
</dbReference>
<sequence length="296" mass="34121">MKQAKKIFLLLLLVGITSLTTGCFKRDSLEDIEIMTTVYPIEYVTNYLYGEHSLVNSIYPDDTNTYDYTLSEKQMNDYSKKELFIYNAVTKDKDIALDFLERNNDLLIIDASSGIDLTYGTEELWLNPSHLLMMSQNIKNGLEEYITNSYLKKEIDDRYKELQVTLSELDAEIKLTAENATYKTIVVSNDTLKFLEKYGFTVYSLDDRNSAPTEKTINDVKNLIKNGQVSTIFILQYDSINSTIQGIIDETGISTTEFKRLDSITDEERDNKEDYVTLMNDNIDLLKNTLYQQEEA</sequence>
<feature type="coiled-coil region" evidence="4">
    <location>
        <begin position="152"/>
        <end position="179"/>
    </location>
</feature>
<dbReference type="InterPro" id="IPR006127">
    <property type="entry name" value="ZnuA-like"/>
</dbReference>
<protein>
    <submittedName>
        <fullName evidence="6">Zinc ABC transporter substrate-binding protein</fullName>
    </submittedName>
</protein>
<dbReference type="GO" id="GO:0046872">
    <property type="term" value="F:metal ion binding"/>
    <property type="evidence" value="ECO:0007669"/>
    <property type="project" value="InterPro"/>
</dbReference>
<dbReference type="AlphaFoldDB" id="A0A9D1CJZ9"/>
<dbReference type="InterPro" id="IPR050492">
    <property type="entry name" value="Bact_metal-bind_prot9"/>
</dbReference>
<dbReference type="Pfam" id="PF01297">
    <property type="entry name" value="ZnuA"/>
    <property type="match status" value="1"/>
</dbReference>
<dbReference type="EMBL" id="DVFU01000021">
    <property type="protein sequence ID" value="HIQ64267.1"/>
    <property type="molecule type" value="Genomic_DNA"/>
</dbReference>
<keyword evidence="3 5" id="KW-0732">Signal</keyword>
<keyword evidence="4" id="KW-0175">Coiled coil</keyword>
<evidence type="ECO:0000256" key="4">
    <source>
        <dbReference type="SAM" id="Coils"/>
    </source>
</evidence>
<feature type="chain" id="PRO_5038854497" evidence="5">
    <location>
        <begin position="22"/>
        <end position="296"/>
    </location>
</feature>
<keyword evidence="2" id="KW-0813">Transport</keyword>
<evidence type="ECO:0000256" key="3">
    <source>
        <dbReference type="ARBA" id="ARBA00022729"/>
    </source>
</evidence>
<organism evidence="6 7">
    <name type="scientific">Candidatus Faecenecus gallistercoris</name>
    <dbReference type="NCBI Taxonomy" id="2840793"/>
    <lineage>
        <taxon>Bacteria</taxon>
        <taxon>Bacillati</taxon>
        <taxon>Bacillota</taxon>
        <taxon>Bacillota incertae sedis</taxon>
        <taxon>Candidatus Faecenecus</taxon>
    </lineage>
</organism>
<dbReference type="SUPFAM" id="SSF53807">
    <property type="entry name" value="Helical backbone' metal receptor"/>
    <property type="match status" value="1"/>
</dbReference>
<evidence type="ECO:0000313" key="7">
    <source>
        <dbReference type="Proteomes" id="UP000886725"/>
    </source>
</evidence>
<dbReference type="GO" id="GO:0030001">
    <property type="term" value="P:metal ion transport"/>
    <property type="evidence" value="ECO:0007669"/>
    <property type="project" value="InterPro"/>
</dbReference>
<comment type="similarity">
    <text evidence="1">Belongs to the bacterial solute-binding protein 9 family.</text>
</comment>
<dbReference type="Gene3D" id="3.40.50.1980">
    <property type="entry name" value="Nitrogenase molybdenum iron protein domain"/>
    <property type="match status" value="2"/>
</dbReference>
<reference evidence="6" key="2">
    <citation type="journal article" date="2021" name="PeerJ">
        <title>Extensive microbial diversity within the chicken gut microbiome revealed by metagenomics and culture.</title>
        <authorList>
            <person name="Gilroy R."/>
            <person name="Ravi A."/>
            <person name="Getino M."/>
            <person name="Pursley I."/>
            <person name="Horton D.L."/>
            <person name="Alikhan N.F."/>
            <person name="Baker D."/>
            <person name="Gharbi K."/>
            <person name="Hall N."/>
            <person name="Watson M."/>
            <person name="Adriaenssens E.M."/>
            <person name="Foster-Nyarko E."/>
            <person name="Jarju S."/>
            <person name="Secka A."/>
            <person name="Antonio M."/>
            <person name="Oren A."/>
            <person name="Chaudhuri R.R."/>
            <person name="La Ragione R."/>
            <person name="Hildebrand F."/>
            <person name="Pallen M.J."/>
        </authorList>
    </citation>
    <scope>NUCLEOTIDE SEQUENCE</scope>
    <source>
        <strain evidence="6">CHK165-10780</strain>
    </source>
</reference>
<gene>
    <name evidence="6" type="ORF">IAC85_00850</name>
</gene>
<comment type="caution">
    <text evidence="6">The sequence shown here is derived from an EMBL/GenBank/DDBJ whole genome shotgun (WGS) entry which is preliminary data.</text>
</comment>
<name>A0A9D1CJZ9_9FIRM</name>
<proteinExistence type="inferred from homology"/>
<evidence type="ECO:0000256" key="2">
    <source>
        <dbReference type="ARBA" id="ARBA00022448"/>
    </source>
</evidence>
<accession>A0A9D1CJZ9</accession>
<feature type="signal peptide" evidence="5">
    <location>
        <begin position="1"/>
        <end position="21"/>
    </location>
</feature>
<dbReference type="PROSITE" id="PS51257">
    <property type="entry name" value="PROKAR_LIPOPROTEIN"/>
    <property type="match status" value="1"/>
</dbReference>
<evidence type="ECO:0000256" key="5">
    <source>
        <dbReference type="SAM" id="SignalP"/>
    </source>
</evidence>